<evidence type="ECO:0000256" key="1">
    <source>
        <dbReference type="ARBA" id="ARBA00022723"/>
    </source>
</evidence>
<proteinExistence type="predicted"/>
<evidence type="ECO:0000256" key="3">
    <source>
        <dbReference type="ARBA" id="ARBA00022833"/>
    </source>
</evidence>
<dbReference type="Proteomes" id="UP000887574">
    <property type="component" value="Unplaced"/>
</dbReference>
<dbReference type="WBParaSite" id="jg15539">
    <property type="protein sequence ID" value="jg15539"/>
    <property type="gene ID" value="jg15539"/>
</dbReference>
<evidence type="ECO:0000313" key="7">
    <source>
        <dbReference type="WBParaSite" id="jg15539"/>
    </source>
</evidence>
<sequence>MEMNGFFGICIYENKECCELGNNFPVNQASMEAHERRASLSFVMDAQSMLDLIEGYSSDEDTEQQAVLEVNQLAVVEQVEEELANVEDQLPAVNEQPEPIVSITSKRELTKMTHDRFVFWKHKSSKDGGRTFWGCIKKEDGCNKRIHTNIATGRVVKEMGTHNHDVDSTPIPVAQFKTSLKRRAAETMEWLHGDRPESKRIEYVKADRNILAVVEDFENRNVMDYLSGIALNFVMGE</sequence>
<accession>A0A915D3I7</accession>
<dbReference type="Pfam" id="PF04500">
    <property type="entry name" value="FLYWCH"/>
    <property type="match status" value="1"/>
</dbReference>
<dbReference type="GO" id="GO:0008270">
    <property type="term" value="F:zinc ion binding"/>
    <property type="evidence" value="ECO:0007669"/>
    <property type="project" value="UniProtKB-KW"/>
</dbReference>
<dbReference type="InterPro" id="IPR007588">
    <property type="entry name" value="Znf_FLYWCH"/>
</dbReference>
<keyword evidence="6" id="KW-1185">Reference proteome</keyword>
<dbReference type="Gene3D" id="2.20.25.240">
    <property type="match status" value="1"/>
</dbReference>
<feature type="domain" description="FLYWCH-type" evidence="5">
    <location>
        <begin position="103"/>
        <end position="164"/>
    </location>
</feature>
<dbReference type="AlphaFoldDB" id="A0A915D3I7"/>
<name>A0A915D3I7_9BILA</name>
<keyword evidence="4" id="KW-0175">Coiled coil</keyword>
<reference evidence="7" key="1">
    <citation type="submission" date="2022-11" db="UniProtKB">
        <authorList>
            <consortium name="WormBaseParasite"/>
        </authorList>
    </citation>
    <scope>IDENTIFICATION</scope>
</reference>
<keyword evidence="1" id="KW-0479">Metal-binding</keyword>
<organism evidence="6 7">
    <name type="scientific">Ditylenchus dipsaci</name>
    <dbReference type="NCBI Taxonomy" id="166011"/>
    <lineage>
        <taxon>Eukaryota</taxon>
        <taxon>Metazoa</taxon>
        <taxon>Ecdysozoa</taxon>
        <taxon>Nematoda</taxon>
        <taxon>Chromadorea</taxon>
        <taxon>Rhabditida</taxon>
        <taxon>Tylenchina</taxon>
        <taxon>Tylenchomorpha</taxon>
        <taxon>Sphaerularioidea</taxon>
        <taxon>Anguinidae</taxon>
        <taxon>Anguininae</taxon>
        <taxon>Ditylenchus</taxon>
    </lineage>
</organism>
<keyword evidence="3" id="KW-0862">Zinc</keyword>
<evidence type="ECO:0000313" key="6">
    <source>
        <dbReference type="Proteomes" id="UP000887574"/>
    </source>
</evidence>
<keyword evidence="2" id="KW-0863">Zinc-finger</keyword>
<feature type="coiled-coil region" evidence="4">
    <location>
        <begin position="69"/>
        <end position="96"/>
    </location>
</feature>
<evidence type="ECO:0000256" key="2">
    <source>
        <dbReference type="ARBA" id="ARBA00022771"/>
    </source>
</evidence>
<evidence type="ECO:0000256" key="4">
    <source>
        <dbReference type="SAM" id="Coils"/>
    </source>
</evidence>
<protein>
    <submittedName>
        <fullName evidence="7">FLYWCH-type domain-containing protein</fullName>
    </submittedName>
</protein>
<evidence type="ECO:0000259" key="5">
    <source>
        <dbReference type="Pfam" id="PF04500"/>
    </source>
</evidence>